<dbReference type="SUPFAM" id="SSF88946">
    <property type="entry name" value="Sigma2 domain of RNA polymerase sigma factors"/>
    <property type="match status" value="1"/>
</dbReference>
<accession>A0A517Y7U9</accession>
<dbReference type="GO" id="GO:0006352">
    <property type="term" value="P:DNA-templated transcription initiation"/>
    <property type="evidence" value="ECO:0007669"/>
    <property type="project" value="InterPro"/>
</dbReference>
<dbReference type="InterPro" id="IPR014284">
    <property type="entry name" value="RNA_pol_sigma-70_dom"/>
</dbReference>
<dbReference type="InterPro" id="IPR013324">
    <property type="entry name" value="RNA_pol_sigma_r3/r4-like"/>
</dbReference>
<evidence type="ECO:0000259" key="7">
    <source>
        <dbReference type="Pfam" id="PF04542"/>
    </source>
</evidence>
<feature type="region of interest" description="Disordered" evidence="6">
    <location>
        <begin position="1"/>
        <end position="29"/>
    </location>
</feature>
<evidence type="ECO:0000256" key="2">
    <source>
        <dbReference type="ARBA" id="ARBA00023015"/>
    </source>
</evidence>
<dbReference type="EMBL" id="CP036274">
    <property type="protein sequence ID" value="QDU26308.1"/>
    <property type="molecule type" value="Genomic_DNA"/>
</dbReference>
<feature type="domain" description="RNA polymerase sigma-70 region 4" evidence="8">
    <location>
        <begin position="144"/>
        <end position="190"/>
    </location>
</feature>
<name>A0A517Y7U9_9BACT</name>
<organism evidence="9 10">
    <name type="scientific">Anatilimnocola aggregata</name>
    <dbReference type="NCBI Taxonomy" id="2528021"/>
    <lineage>
        <taxon>Bacteria</taxon>
        <taxon>Pseudomonadati</taxon>
        <taxon>Planctomycetota</taxon>
        <taxon>Planctomycetia</taxon>
        <taxon>Pirellulales</taxon>
        <taxon>Pirellulaceae</taxon>
        <taxon>Anatilimnocola</taxon>
    </lineage>
</organism>
<dbReference type="Pfam" id="PF04542">
    <property type="entry name" value="Sigma70_r2"/>
    <property type="match status" value="1"/>
</dbReference>
<dbReference type="AlphaFoldDB" id="A0A517Y7U9"/>
<proteinExistence type="inferred from homology"/>
<evidence type="ECO:0000256" key="3">
    <source>
        <dbReference type="ARBA" id="ARBA00023082"/>
    </source>
</evidence>
<reference evidence="9 10" key="1">
    <citation type="submission" date="2019-02" db="EMBL/GenBank/DDBJ databases">
        <title>Deep-cultivation of Planctomycetes and their phenomic and genomic characterization uncovers novel biology.</title>
        <authorList>
            <person name="Wiegand S."/>
            <person name="Jogler M."/>
            <person name="Boedeker C."/>
            <person name="Pinto D."/>
            <person name="Vollmers J."/>
            <person name="Rivas-Marin E."/>
            <person name="Kohn T."/>
            <person name="Peeters S.H."/>
            <person name="Heuer A."/>
            <person name="Rast P."/>
            <person name="Oberbeckmann S."/>
            <person name="Bunk B."/>
            <person name="Jeske O."/>
            <person name="Meyerdierks A."/>
            <person name="Storesund J.E."/>
            <person name="Kallscheuer N."/>
            <person name="Luecker S."/>
            <person name="Lage O.M."/>
            <person name="Pohl T."/>
            <person name="Merkel B.J."/>
            <person name="Hornburger P."/>
            <person name="Mueller R.-W."/>
            <person name="Bruemmer F."/>
            <person name="Labrenz M."/>
            <person name="Spormann A.M."/>
            <person name="Op den Camp H."/>
            <person name="Overmann J."/>
            <person name="Amann R."/>
            <person name="Jetten M.S.M."/>
            <person name="Mascher T."/>
            <person name="Medema M.H."/>
            <person name="Devos D.P."/>
            <person name="Kaster A.-K."/>
            <person name="Ovreas L."/>
            <person name="Rohde M."/>
            <person name="Galperin M.Y."/>
            <person name="Jogler C."/>
        </authorList>
    </citation>
    <scope>NUCLEOTIDE SEQUENCE [LARGE SCALE GENOMIC DNA]</scope>
    <source>
        <strain evidence="9 10">ETA_A8</strain>
    </source>
</reference>
<dbReference type="Pfam" id="PF04545">
    <property type="entry name" value="Sigma70_r4"/>
    <property type="match status" value="1"/>
</dbReference>
<dbReference type="InterPro" id="IPR007627">
    <property type="entry name" value="RNA_pol_sigma70_r2"/>
</dbReference>
<dbReference type="Proteomes" id="UP000315017">
    <property type="component" value="Chromosome"/>
</dbReference>
<feature type="domain" description="RNA polymerase sigma-70 region 2" evidence="7">
    <location>
        <begin position="40"/>
        <end position="107"/>
    </location>
</feature>
<gene>
    <name evidence="9" type="primary">sigM_1</name>
    <name evidence="9" type="ORF">ETAA8_13860</name>
</gene>
<protein>
    <submittedName>
        <fullName evidence="9">RNA polymerase sigma factor SigM</fullName>
    </submittedName>
</protein>
<evidence type="ECO:0000259" key="8">
    <source>
        <dbReference type="Pfam" id="PF04545"/>
    </source>
</evidence>
<keyword evidence="4" id="KW-0238">DNA-binding</keyword>
<comment type="similarity">
    <text evidence="1">Belongs to the sigma-70 factor family. ECF subfamily.</text>
</comment>
<dbReference type="Gene3D" id="1.10.1740.10">
    <property type="match status" value="1"/>
</dbReference>
<dbReference type="Gene3D" id="1.10.10.10">
    <property type="entry name" value="Winged helix-like DNA-binding domain superfamily/Winged helix DNA-binding domain"/>
    <property type="match status" value="1"/>
</dbReference>
<dbReference type="InterPro" id="IPR013325">
    <property type="entry name" value="RNA_pol_sigma_r2"/>
</dbReference>
<keyword evidence="3" id="KW-0731">Sigma factor</keyword>
<keyword evidence="10" id="KW-1185">Reference proteome</keyword>
<keyword evidence="5" id="KW-0804">Transcription</keyword>
<dbReference type="PANTHER" id="PTHR43133">
    <property type="entry name" value="RNA POLYMERASE ECF-TYPE SIGMA FACTO"/>
    <property type="match status" value="1"/>
</dbReference>
<evidence type="ECO:0000256" key="6">
    <source>
        <dbReference type="SAM" id="MobiDB-lite"/>
    </source>
</evidence>
<sequence>MAEQRPADEETSSLVGKSASDGPGESADTASVEFDFDEVVRETHPHIRAYIAGMGVPRHDVDDVAQDVYVELYRFSDRIPLGVHPKQWLKGIARNLCLNYFRRQGRRQRLQREALVEILIRAEQEGPPSLAEGPIRRALDGCYEQLPDESRQLLQLRYERELPSQTIAEMLSSTAEAIRVALFRIRNGLKQCIASSLAAEGT</sequence>
<keyword evidence="2" id="KW-0805">Transcription regulation</keyword>
<dbReference type="GO" id="GO:0016987">
    <property type="term" value="F:sigma factor activity"/>
    <property type="evidence" value="ECO:0007669"/>
    <property type="project" value="UniProtKB-KW"/>
</dbReference>
<dbReference type="SUPFAM" id="SSF88659">
    <property type="entry name" value="Sigma3 and sigma4 domains of RNA polymerase sigma factors"/>
    <property type="match status" value="1"/>
</dbReference>
<evidence type="ECO:0000313" key="10">
    <source>
        <dbReference type="Proteomes" id="UP000315017"/>
    </source>
</evidence>
<evidence type="ECO:0000256" key="5">
    <source>
        <dbReference type="ARBA" id="ARBA00023163"/>
    </source>
</evidence>
<evidence type="ECO:0000256" key="4">
    <source>
        <dbReference type="ARBA" id="ARBA00023125"/>
    </source>
</evidence>
<dbReference type="InterPro" id="IPR007630">
    <property type="entry name" value="RNA_pol_sigma70_r4"/>
</dbReference>
<dbReference type="GO" id="GO:0003677">
    <property type="term" value="F:DNA binding"/>
    <property type="evidence" value="ECO:0007669"/>
    <property type="project" value="UniProtKB-KW"/>
</dbReference>
<evidence type="ECO:0000313" key="9">
    <source>
        <dbReference type="EMBL" id="QDU26308.1"/>
    </source>
</evidence>
<dbReference type="NCBIfam" id="TIGR02937">
    <property type="entry name" value="sigma70-ECF"/>
    <property type="match status" value="1"/>
</dbReference>
<dbReference type="InterPro" id="IPR036388">
    <property type="entry name" value="WH-like_DNA-bd_sf"/>
</dbReference>
<dbReference type="KEGG" id="aagg:ETAA8_13860"/>
<dbReference type="OrthoDB" id="9797134at2"/>
<dbReference type="RefSeq" id="WP_145086661.1">
    <property type="nucleotide sequence ID" value="NZ_CP036274.1"/>
</dbReference>
<evidence type="ECO:0000256" key="1">
    <source>
        <dbReference type="ARBA" id="ARBA00010641"/>
    </source>
</evidence>
<dbReference type="InterPro" id="IPR039425">
    <property type="entry name" value="RNA_pol_sigma-70-like"/>
</dbReference>
<dbReference type="PANTHER" id="PTHR43133:SF51">
    <property type="entry name" value="RNA POLYMERASE SIGMA FACTOR"/>
    <property type="match status" value="1"/>
</dbReference>